<dbReference type="InterPro" id="IPR026579">
    <property type="entry name" value="FtsQ"/>
</dbReference>
<accession>A0A402B3K5</accession>
<dbReference type="RefSeq" id="WP_126626445.1">
    <property type="nucleotide sequence ID" value="NZ_BIFT01000001.1"/>
</dbReference>
<feature type="region of interest" description="Disordered" evidence="8">
    <location>
        <begin position="1"/>
        <end position="35"/>
    </location>
</feature>
<organism evidence="11 12">
    <name type="scientific">Dictyobacter alpinus</name>
    <dbReference type="NCBI Taxonomy" id="2014873"/>
    <lineage>
        <taxon>Bacteria</taxon>
        <taxon>Bacillati</taxon>
        <taxon>Chloroflexota</taxon>
        <taxon>Ktedonobacteria</taxon>
        <taxon>Ktedonobacterales</taxon>
        <taxon>Dictyobacteraceae</taxon>
        <taxon>Dictyobacter</taxon>
    </lineage>
</organism>
<dbReference type="Proteomes" id="UP000287171">
    <property type="component" value="Unassembled WGS sequence"/>
</dbReference>
<evidence type="ECO:0000256" key="3">
    <source>
        <dbReference type="ARBA" id="ARBA00022618"/>
    </source>
</evidence>
<dbReference type="GO" id="GO:0016020">
    <property type="term" value="C:membrane"/>
    <property type="evidence" value="ECO:0007669"/>
    <property type="project" value="UniProtKB-SubCell"/>
</dbReference>
<name>A0A402B3K5_9CHLR</name>
<keyword evidence="7" id="KW-0131">Cell cycle</keyword>
<evidence type="ECO:0000259" key="10">
    <source>
        <dbReference type="PROSITE" id="PS51779"/>
    </source>
</evidence>
<sequence>MTERKKLPPQPATQSFNKLEKVYTPRKNALKQETSRSTLVSSRSLKRVVTIPKADPSAAWNTFDQRQVQLRQVRSRPQKPVKLVPRTLVQTGFRATNGRIQATRRPLPYKSSIPRRSGQRAARRGLFWKICATLAAIICIVAAINFALSSDYFRLKQVNVVGTQNAALMQSIQHMGMQGQNIFLIDTTDMQERIQASPLVATVEMRKQFPDQLNVIIKERKPVVLWQNEQGIFSVDKQGMIIAPVSETAESPQLGTVVDLTGQHNLSASTKTVPSLRPGTYLKNIDSVFASNVWQQVPKVAGIDTFKLYYDGTIYASTTSPTGGMEGSKGSYIIESPEGWKAYLGSSHDTNSLDNRLKELNEIVKLARQQQMNIATIDLRYGLRPVFTLQK</sequence>
<dbReference type="AlphaFoldDB" id="A0A402B3K5"/>
<evidence type="ECO:0000256" key="5">
    <source>
        <dbReference type="ARBA" id="ARBA00022989"/>
    </source>
</evidence>
<keyword evidence="12" id="KW-1185">Reference proteome</keyword>
<dbReference type="Gene3D" id="3.10.20.310">
    <property type="entry name" value="membrane protein fhac"/>
    <property type="match status" value="1"/>
</dbReference>
<dbReference type="PANTHER" id="PTHR35851:SF1">
    <property type="entry name" value="CELL DIVISION PROTEIN FTSQ"/>
    <property type="match status" value="1"/>
</dbReference>
<comment type="caution">
    <text evidence="11">The sequence shown here is derived from an EMBL/GenBank/DDBJ whole genome shotgun (WGS) entry which is preliminary data.</text>
</comment>
<proteinExistence type="predicted"/>
<evidence type="ECO:0000313" key="12">
    <source>
        <dbReference type="Proteomes" id="UP000287171"/>
    </source>
</evidence>
<evidence type="ECO:0000256" key="6">
    <source>
        <dbReference type="ARBA" id="ARBA00023136"/>
    </source>
</evidence>
<evidence type="ECO:0000256" key="7">
    <source>
        <dbReference type="ARBA" id="ARBA00023306"/>
    </source>
</evidence>
<keyword evidence="5 9" id="KW-1133">Transmembrane helix</keyword>
<dbReference type="PROSITE" id="PS51779">
    <property type="entry name" value="POTRA"/>
    <property type="match status" value="1"/>
</dbReference>
<feature type="domain" description="POTRA" evidence="10">
    <location>
        <begin position="153"/>
        <end position="220"/>
    </location>
</feature>
<keyword evidence="4 9" id="KW-0812">Transmembrane</keyword>
<evidence type="ECO:0000256" key="9">
    <source>
        <dbReference type="SAM" id="Phobius"/>
    </source>
</evidence>
<evidence type="ECO:0000313" key="11">
    <source>
        <dbReference type="EMBL" id="GCE25918.1"/>
    </source>
</evidence>
<keyword evidence="3" id="KW-0132">Cell division</keyword>
<evidence type="ECO:0000256" key="1">
    <source>
        <dbReference type="ARBA" id="ARBA00004370"/>
    </source>
</evidence>
<dbReference type="GO" id="GO:0090529">
    <property type="term" value="P:cell septum assembly"/>
    <property type="evidence" value="ECO:0007669"/>
    <property type="project" value="InterPro"/>
</dbReference>
<dbReference type="InterPro" id="IPR013685">
    <property type="entry name" value="POTRA_FtsQ_type"/>
</dbReference>
<reference evidence="12" key="1">
    <citation type="submission" date="2018-12" db="EMBL/GenBank/DDBJ databases">
        <title>Tengunoibacter tsumagoiensis gen. nov., sp. nov., Dictyobacter kobayashii sp. nov., D. alpinus sp. nov., and D. joshuensis sp. nov. and description of Dictyobacteraceae fam. nov. within the order Ktedonobacterales isolated from Tengu-no-mugimeshi.</title>
        <authorList>
            <person name="Wang C.M."/>
            <person name="Zheng Y."/>
            <person name="Sakai Y."/>
            <person name="Toyoda A."/>
            <person name="Minakuchi Y."/>
            <person name="Abe K."/>
            <person name="Yokota A."/>
            <person name="Yabe S."/>
        </authorList>
    </citation>
    <scope>NUCLEOTIDE SEQUENCE [LARGE SCALE GENOMIC DNA]</scope>
    <source>
        <strain evidence="12">Uno16</strain>
    </source>
</reference>
<comment type="subcellular location">
    <subcellularLocation>
        <location evidence="1">Membrane</location>
    </subcellularLocation>
</comment>
<evidence type="ECO:0000256" key="4">
    <source>
        <dbReference type="ARBA" id="ARBA00022692"/>
    </source>
</evidence>
<dbReference type="Pfam" id="PF08478">
    <property type="entry name" value="POTRA_1"/>
    <property type="match status" value="1"/>
</dbReference>
<keyword evidence="6 9" id="KW-0472">Membrane</keyword>
<evidence type="ECO:0000256" key="8">
    <source>
        <dbReference type="SAM" id="MobiDB-lite"/>
    </source>
</evidence>
<dbReference type="OrthoDB" id="149588at2"/>
<keyword evidence="2" id="KW-1003">Cell membrane</keyword>
<protein>
    <recommendedName>
        <fullName evidence="10">POTRA domain-containing protein</fullName>
    </recommendedName>
</protein>
<dbReference type="PANTHER" id="PTHR35851">
    <property type="entry name" value="CELL DIVISION PROTEIN FTSQ"/>
    <property type="match status" value="1"/>
</dbReference>
<dbReference type="InterPro" id="IPR034746">
    <property type="entry name" value="POTRA"/>
</dbReference>
<feature type="transmembrane region" description="Helical" evidence="9">
    <location>
        <begin position="126"/>
        <end position="148"/>
    </location>
</feature>
<dbReference type="EMBL" id="BIFT01000001">
    <property type="protein sequence ID" value="GCE25918.1"/>
    <property type="molecule type" value="Genomic_DNA"/>
</dbReference>
<evidence type="ECO:0000256" key="2">
    <source>
        <dbReference type="ARBA" id="ARBA00022475"/>
    </source>
</evidence>
<gene>
    <name evidence="11" type="ORF">KDA_14020</name>
</gene>